<dbReference type="STRING" id="1038014.SAMN04487910_2793"/>
<dbReference type="PANTHER" id="PTHR35038:SF8">
    <property type="entry name" value="C-TYPE POLYHEME CYTOCHROME OMCC"/>
    <property type="match status" value="1"/>
</dbReference>
<dbReference type="AlphaFoldDB" id="A0A1H7RMH2"/>
<keyword evidence="2" id="KW-0812">Transmembrane</keyword>
<dbReference type="Pfam" id="PF13435">
    <property type="entry name" value="Cytochrome_C554"/>
    <property type="match status" value="1"/>
</dbReference>
<dbReference type="PANTHER" id="PTHR35038">
    <property type="entry name" value="DISSIMILATORY SULFITE REDUCTASE SIRA"/>
    <property type="match status" value="1"/>
</dbReference>
<evidence type="ECO:0000256" key="1">
    <source>
        <dbReference type="ARBA" id="ARBA00022729"/>
    </source>
</evidence>
<dbReference type="CDD" id="cd08168">
    <property type="entry name" value="Cytochrom_C3"/>
    <property type="match status" value="1"/>
</dbReference>
<dbReference type="Gene3D" id="1.10.1130.10">
    <property type="entry name" value="Flavocytochrome C3, Chain A"/>
    <property type="match status" value="1"/>
</dbReference>
<keyword evidence="2" id="KW-1133">Transmembrane helix</keyword>
<feature type="transmembrane region" description="Helical" evidence="2">
    <location>
        <begin position="20"/>
        <end position="38"/>
    </location>
</feature>
<protein>
    <submittedName>
        <fullName evidence="4">Cytochrome c554 and c-prime</fullName>
    </submittedName>
</protein>
<keyword evidence="1" id="KW-0732">Signal</keyword>
<evidence type="ECO:0000259" key="3">
    <source>
        <dbReference type="Pfam" id="PF13435"/>
    </source>
</evidence>
<keyword evidence="2" id="KW-0472">Membrane</keyword>
<dbReference type="EMBL" id="FOAB01000005">
    <property type="protein sequence ID" value="SEL61228.1"/>
    <property type="molecule type" value="Genomic_DNA"/>
</dbReference>
<sequence>MIQNYHILYGILGTMQKRTLYIVGLIILIGIICYFTLYQKEINDTSEYLAITPVAVHTNGMDFIDSSTCIECHPRIVEDHYKTAHFNSLQLANKKTIKGSFEKSKNTLKLNNKVTFNFIEKDSGFYQEPTFNNQKTPFYSAKMDIVVGSGTKGQSYLMWNNNDLFQLQASYFTPTDSWINSPGAPDELAPARPVLERCLECHTTYAQNISGNKNKNQFHRENLVYGIDCQRCHGPVKKHLVYHKQNPKDTIAKYILKYNSLSRQQRLDACALCHSGLRTETTERAFSFTVGDTLKKFSFPDYNESSLKDLDVHGNQYGLLKASKCFTSSNSLNCTTCHNPHKKERGNISSFNQKCMDCHTTMSKPINCSGDKDKIKEMDNNCIQCHMPLVKSKTMKIHLLESEEISVDVRTHLIGIYNLKNN</sequence>
<dbReference type="Proteomes" id="UP000198521">
    <property type="component" value="Unassembled WGS sequence"/>
</dbReference>
<reference evidence="4 5" key="1">
    <citation type="submission" date="2016-10" db="EMBL/GenBank/DDBJ databases">
        <authorList>
            <person name="de Groot N.N."/>
        </authorList>
    </citation>
    <scope>NUCLEOTIDE SEQUENCE [LARGE SCALE GENOMIC DNA]</scope>
    <source>
        <strain evidence="4 5">DSM 25232</strain>
    </source>
</reference>
<proteinExistence type="predicted"/>
<dbReference type="InterPro" id="IPR023155">
    <property type="entry name" value="Cyt_c-552/4"/>
</dbReference>
<gene>
    <name evidence="4" type="ORF">SAMN04487910_2793</name>
</gene>
<evidence type="ECO:0000313" key="4">
    <source>
        <dbReference type="EMBL" id="SEL61228.1"/>
    </source>
</evidence>
<dbReference type="InterPro" id="IPR051829">
    <property type="entry name" value="Multiheme_Cytochr_ET"/>
</dbReference>
<accession>A0A1H7RMH2</accession>
<dbReference type="SUPFAM" id="SSF48695">
    <property type="entry name" value="Multiheme cytochromes"/>
    <property type="match status" value="1"/>
</dbReference>
<dbReference type="Gene3D" id="3.90.10.10">
    <property type="entry name" value="Cytochrome C3"/>
    <property type="match status" value="1"/>
</dbReference>
<dbReference type="InterPro" id="IPR036280">
    <property type="entry name" value="Multihaem_cyt_sf"/>
</dbReference>
<evidence type="ECO:0000256" key="2">
    <source>
        <dbReference type="SAM" id="Phobius"/>
    </source>
</evidence>
<evidence type="ECO:0000313" key="5">
    <source>
        <dbReference type="Proteomes" id="UP000198521"/>
    </source>
</evidence>
<name>A0A1H7RMH2_AQUAM</name>
<keyword evidence="5" id="KW-1185">Reference proteome</keyword>
<feature type="domain" description="Cytochrome c-552/4" evidence="3">
    <location>
        <begin position="195"/>
        <end position="234"/>
    </location>
</feature>
<organism evidence="4 5">
    <name type="scientific">Aquimarina amphilecti</name>
    <dbReference type="NCBI Taxonomy" id="1038014"/>
    <lineage>
        <taxon>Bacteria</taxon>
        <taxon>Pseudomonadati</taxon>
        <taxon>Bacteroidota</taxon>
        <taxon>Flavobacteriia</taxon>
        <taxon>Flavobacteriales</taxon>
        <taxon>Flavobacteriaceae</taxon>
        <taxon>Aquimarina</taxon>
    </lineage>
</organism>